<evidence type="ECO:0000313" key="1">
    <source>
        <dbReference type="EMBL" id="EDY19566.1"/>
    </source>
</evidence>
<gene>
    <name evidence="1" type="ORF">CfE428DRAFT_2742</name>
</gene>
<dbReference type="RefSeq" id="WP_006980067.1">
    <property type="nucleotide sequence ID" value="NZ_ABVL01000007.1"/>
</dbReference>
<evidence type="ECO:0000313" key="2">
    <source>
        <dbReference type="Proteomes" id="UP000005824"/>
    </source>
</evidence>
<organism evidence="1 2">
    <name type="scientific">Chthoniobacter flavus Ellin428</name>
    <dbReference type="NCBI Taxonomy" id="497964"/>
    <lineage>
        <taxon>Bacteria</taxon>
        <taxon>Pseudomonadati</taxon>
        <taxon>Verrucomicrobiota</taxon>
        <taxon>Spartobacteria</taxon>
        <taxon>Chthoniobacterales</taxon>
        <taxon>Chthoniobacteraceae</taxon>
        <taxon>Chthoniobacter</taxon>
    </lineage>
</organism>
<proteinExistence type="predicted"/>
<dbReference type="Proteomes" id="UP000005824">
    <property type="component" value="Unassembled WGS sequence"/>
</dbReference>
<sequence length="301" mass="34105" precursor="true">MLFSPALRVLALVFLCVLGGRVVAQEVEGTLKEVPLQSLSDRAITPLGQAALSIHPNDWKHAETTNFVYHFFHGFIAAPVSVEAEFYYRVISKDLDKDTTQWERKSHIYIFETDADWKEFQQKGALDPWTGGIHSQGSLFIQRNPEKKFKGNTLGHEVTHLVIERFFGSGISLWLNEGYAEYSASRCYAAFNRARGYNARPTSRSVPADLYVPVAQLTAMVTYPKEVEQVGVFYSESERLVRYLEKTDKRGFNVFLEAMAKGNRFETALNKGFAARFISVDALDREFKPYATQQNGFSNAD</sequence>
<dbReference type="AlphaFoldDB" id="B4D1F4"/>
<evidence type="ECO:0008006" key="3">
    <source>
        <dbReference type="Google" id="ProtNLM"/>
    </source>
</evidence>
<comment type="caution">
    <text evidence="1">The sequence shown here is derived from an EMBL/GenBank/DDBJ whole genome shotgun (WGS) entry which is preliminary data.</text>
</comment>
<accession>B4D1F4</accession>
<dbReference type="InParanoid" id="B4D1F4"/>
<dbReference type="EMBL" id="ABVL01000007">
    <property type="protein sequence ID" value="EDY19566.1"/>
    <property type="molecule type" value="Genomic_DNA"/>
</dbReference>
<reference evidence="1 2" key="1">
    <citation type="journal article" date="2011" name="J. Bacteriol.">
        <title>Genome sequence of Chthoniobacter flavus Ellin428, an aerobic heterotrophic soil bacterium.</title>
        <authorList>
            <person name="Kant R."/>
            <person name="van Passel M.W."/>
            <person name="Palva A."/>
            <person name="Lucas S."/>
            <person name="Lapidus A."/>
            <person name="Glavina Del Rio T."/>
            <person name="Dalin E."/>
            <person name="Tice H."/>
            <person name="Bruce D."/>
            <person name="Goodwin L."/>
            <person name="Pitluck S."/>
            <person name="Larimer F.W."/>
            <person name="Land M.L."/>
            <person name="Hauser L."/>
            <person name="Sangwan P."/>
            <person name="de Vos W.M."/>
            <person name="Janssen P.H."/>
            <person name="Smidt H."/>
        </authorList>
    </citation>
    <scope>NUCLEOTIDE SEQUENCE [LARGE SCALE GENOMIC DNA]</scope>
    <source>
        <strain evidence="1 2">Ellin428</strain>
    </source>
</reference>
<protein>
    <recommendedName>
        <fullName evidence="3">Peptidase MA-like domain-containing protein</fullName>
    </recommendedName>
</protein>
<keyword evidence="2" id="KW-1185">Reference proteome</keyword>
<name>B4D1F4_9BACT</name>